<keyword evidence="1" id="KW-0732">Signal</keyword>
<dbReference type="Pfam" id="PF11736">
    <property type="entry name" value="DUF3299"/>
    <property type="match status" value="1"/>
</dbReference>
<comment type="caution">
    <text evidence="2">The sequence shown here is derived from an EMBL/GenBank/DDBJ whole genome shotgun (WGS) entry which is preliminary data.</text>
</comment>
<dbReference type="InterPro" id="IPR021727">
    <property type="entry name" value="DUF3299"/>
</dbReference>
<evidence type="ECO:0000313" key="2">
    <source>
        <dbReference type="EMBL" id="TWU16244.1"/>
    </source>
</evidence>
<evidence type="ECO:0008006" key="4">
    <source>
        <dbReference type="Google" id="ProtNLM"/>
    </source>
</evidence>
<dbReference type="Proteomes" id="UP000319908">
    <property type="component" value="Unassembled WGS sequence"/>
</dbReference>
<evidence type="ECO:0000313" key="3">
    <source>
        <dbReference type="Proteomes" id="UP000319908"/>
    </source>
</evidence>
<keyword evidence="3" id="KW-1185">Reference proteome</keyword>
<feature type="signal peptide" evidence="1">
    <location>
        <begin position="1"/>
        <end position="35"/>
    </location>
</feature>
<dbReference type="Gene3D" id="2.40.50.870">
    <property type="entry name" value="Protein of unknown function (DUF3299)"/>
    <property type="match status" value="1"/>
</dbReference>
<sequence>MPTQRHAASVPQIAQVAFSLAAVVLAAALTSTSWADEPAGKPLSIIEQRRAIMRGDAAGRTKVEERKSSQADLEKGDISFDDLKFDIEKDEAFDPKKLTDTLRFLNGRTVKLSGYILPSTLFKETDINEFVLVRDNQECCFGPGAALFDAVMVEMVPGKSTDFVTRPVTVKGKFVFDPKKYKYPPGVGPNGASHFAVFRIEGVQVQ</sequence>
<gene>
    <name evidence="2" type="ORF">Poly21_34490</name>
</gene>
<feature type="chain" id="PRO_5023146494" description="DUF3299 domain-containing protein" evidence="1">
    <location>
        <begin position="36"/>
        <end position="206"/>
    </location>
</feature>
<dbReference type="AlphaFoldDB" id="A0A5C6BZ92"/>
<organism evidence="2 3">
    <name type="scientific">Allorhodopirellula heiligendammensis</name>
    <dbReference type="NCBI Taxonomy" id="2714739"/>
    <lineage>
        <taxon>Bacteria</taxon>
        <taxon>Pseudomonadati</taxon>
        <taxon>Planctomycetota</taxon>
        <taxon>Planctomycetia</taxon>
        <taxon>Pirellulales</taxon>
        <taxon>Pirellulaceae</taxon>
        <taxon>Allorhodopirellula</taxon>
    </lineage>
</organism>
<evidence type="ECO:0000256" key="1">
    <source>
        <dbReference type="SAM" id="SignalP"/>
    </source>
</evidence>
<accession>A0A5C6BZ92</accession>
<reference evidence="2 3" key="1">
    <citation type="journal article" date="2020" name="Antonie Van Leeuwenhoek">
        <title>Rhodopirellula heiligendammensis sp. nov., Rhodopirellula pilleata sp. nov., and Rhodopirellula solitaria sp. nov. isolated from natural or artificial marine surfaces in Northern Germany and California, USA, and emended description of the genus Rhodopirellula.</title>
        <authorList>
            <person name="Kallscheuer N."/>
            <person name="Wiegand S."/>
            <person name="Jogler M."/>
            <person name="Boedeker C."/>
            <person name="Peeters S.H."/>
            <person name="Rast P."/>
            <person name="Heuer A."/>
            <person name="Jetten M.S.M."/>
            <person name="Rohde M."/>
            <person name="Jogler C."/>
        </authorList>
    </citation>
    <scope>NUCLEOTIDE SEQUENCE [LARGE SCALE GENOMIC DNA]</scope>
    <source>
        <strain evidence="2 3">Poly21</strain>
    </source>
</reference>
<proteinExistence type="predicted"/>
<name>A0A5C6BZ92_9BACT</name>
<dbReference type="EMBL" id="SJPU01000002">
    <property type="protein sequence ID" value="TWU16244.1"/>
    <property type="molecule type" value="Genomic_DNA"/>
</dbReference>
<protein>
    <recommendedName>
        <fullName evidence="4">DUF3299 domain-containing protein</fullName>
    </recommendedName>
</protein>